<dbReference type="PANTHER" id="PTHR47154:SF2">
    <property type="entry name" value="G-PROTEIN COUPLED RECEPTOR MTH-RELATED"/>
    <property type="match status" value="1"/>
</dbReference>
<dbReference type="Proteomes" id="UP000829999">
    <property type="component" value="Chromosome 2"/>
</dbReference>
<evidence type="ECO:0000256" key="4">
    <source>
        <dbReference type="ARBA" id="ARBA00022729"/>
    </source>
</evidence>
<dbReference type="InterPro" id="IPR000832">
    <property type="entry name" value="GPCR_2_secretin-like"/>
</dbReference>
<protein>
    <submittedName>
        <fullName evidence="15">G-protein coupled receptor Mth</fullName>
    </submittedName>
</protein>
<feature type="transmembrane region" description="Helical" evidence="11">
    <location>
        <begin position="398"/>
        <end position="417"/>
    </location>
</feature>
<dbReference type="Pfam" id="PF00002">
    <property type="entry name" value="7tm_2"/>
    <property type="match status" value="1"/>
</dbReference>
<dbReference type="GO" id="GO:0005886">
    <property type="term" value="C:plasma membrane"/>
    <property type="evidence" value="ECO:0007669"/>
    <property type="project" value="TreeGrafter"/>
</dbReference>
<dbReference type="Gene3D" id="1.20.1070.10">
    <property type="entry name" value="Rhodopsin 7-helix transmembrane proteins"/>
    <property type="match status" value="1"/>
</dbReference>
<feature type="transmembrane region" description="Helical" evidence="11">
    <location>
        <begin position="264"/>
        <end position="286"/>
    </location>
</feature>
<dbReference type="OrthoDB" id="6134459at2759"/>
<dbReference type="GO" id="GO:0007166">
    <property type="term" value="P:cell surface receptor signaling pathway"/>
    <property type="evidence" value="ECO:0007669"/>
    <property type="project" value="InterPro"/>
</dbReference>
<evidence type="ECO:0000313" key="15">
    <source>
        <dbReference type="RefSeq" id="XP_035439807.2"/>
    </source>
</evidence>
<dbReference type="InterPro" id="IPR023311">
    <property type="entry name" value="Methusela_ecto_dom_2"/>
</dbReference>
<dbReference type="InterPro" id="IPR017981">
    <property type="entry name" value="GPCR_2-like_7TM"/>
</dbReference>
<gene>
    <name evidence="15" type="primary">LOC118269038</name>
</gene>
<feature type="transmembrane region" description="Helical" evidence="11">
    <location>
        <begin position="354"/>
        <end position="377"/>
    </location>
</feature>
<dbReference type="GO" id="GO:0008528">
    <property type="term" value="F:G protein-coupled peptide receptor activity"/>
    <property type="evidence" value="ECO:0007669"/>
    <property type="project" value="TreeGrafter"/>
</dbReference>
<evidence type="ECO:0000259" key="13">
    <source>
        <dbReference type="PROSITE" id="PS50261"/>
    </source>
</evidence>
<accession>A0A9R0D4C8</accession>
<dbReference type="AlphaFoldDB" id="A0A9R0D4C8"/>
<feature type="chain" id="PRO_5040307306" evidence="12">
    <location>
        <begin position="19"/>
        <end position="527"/>
    </location>
</feature>
<evidence type="ECO:0000256" key="3">
    <source>
        <dbReference type="ARBA" id="ARBA00022692"/>
    </source>
</evidence>
<reference evidence="15" key="1">
    <citation type="submission" date="2025-08" db="UniProtKB">
        <authorList>
            <consortium name="RefSeq"/>
        </authorList>
    </citation>
    <scope>IDENTIFICATION</scope>
    <source>
        <tissue evidence="15">Whole larval tissue</tissue>
    </source>
</reference>
<evidence type="ECO:0000256" key="10">
    <source>
        <dbReference type="SAM" id="MobiDB-lite"/>
    </source>
</evidence>
<evidence type="ECO:0000256" key="1">
    <source>
        <dbReference type="ARBA" id="ARBA00004141"/>
    </source>
</evidence>
<feature type="compositionally biased region" description="Polar residues" evidence="10">
    <location>
        <begin position="490"/>
        <end position="499"/>
    </location>
</feature>
<feature type="domain" description="G-protein coupled receptors family 2 profile 2" evidence="13">
    <location>
        <begin position="191"/>
        <end position="448"/>
    </location>
</feature>
<keyword evidence="8 15" id="KW-0675">Receptor</keyword>
<evidence type="ECO:0000313" key="14">
    <source>
        <dbReference type="Proteomes" id="UP000829999"/>
    </source>
</evidence>
<feature type="transmembrane region" description="Helical" evidence="11">
    <location>
        <begin position="194"/>
        <end position="216"/>
    </location>
</feature>
<proteinExistence type="inferred from homology"/>
<dbReference type="PANTHER" id="PTHR47154">
    <property type="entry name" value="G-PROTEIN COUPLED RECEPTOR MTH-RELATED"/>
    <property type="match status" value="1"/>
</dbReference>
<keyword evidence="3 11" id="KW-0812">Transmembrane</keyword>
<evidence type="ECO:0000256" key="11">
    <source>
        <dbReference type="SAM" id="Phobius"/>
    </source>
</evidence>
<keyword evidence="4 12" id="KW-0732">Signal</keyword>
<evidence type="ECO:0000256" key="8">
    <source>
        <dbReference type="ARBA" id="ARBA00023170"/>
    </source>
</evidence>
<evidence type="ECO:0000256" key="12">
    <source>
        <dbReference type="SAM" id="SignalP"/>
    </source>
</evidence>
<keyword evidence="9" id="KW-0807">Transducer</keyword>
<feature type="signal peptide" evidence="12">
    <location>
        <begin position="1"/>
        <end position="18"/>
    </location>
</feature>
<feature type="transmembrane region" description="Helical" evidence="11">
    <location>
        <begin position="306"/>
        <end position="324"/>
    </location>
</feature>
<dbReference type="CDD" id="cd15039">
    <property type="entry name" value="7tmB3_Methuselah-like"/>
    <property type="match status" value="1"/>
</dbReference>
<feature type="transmembrane region" description="Helical" evidence="11">
    <location>
        <begin position="223"/>
        <end position="244"/>
    </location>
</feature>
<comment type="subcellular location">
    <subcellularLocation>
        <location evidence="1">Membrane</location>
        <topology evidence="1">Multi-pass membrane protein</topology>
    </subcellularLocation>
</comment>
<evidence type="ECO:0000256" key="2">
    <source>
        <dbReference type="ARBA" id="ARBA00008979"/>
    </source>
</evidence>
<dbReference type="GeneID" id="118269038"/>
<evidence type="ECO:0000256" key="9">
    <source>
        <dbReference type="ARBA" id="ARBA00023224"/>
    </source>
</evidence>
<dbReference type="RefSeq" id="XP_035439807.2">
    <property type="nucleotide sequence ID" value="XM_035583914.2"/>
</dbReference>
<keyword evidence="6" id="KW-0297">G-protein coupled receptor</keyword>
<evidence type="ECO:0000256" key="6">
    <source>
        <dbReference type="ARBA" id="ARBA00023040"/>
    </source>
</evidence>
<organism evidence="14 15">
    <name type="scientific">Spodoptera frugiperda</name>
    <name type="common">Fall armyworm</name>
    <dbReference type="NCBI Taxonomy" id="7108"/>
    <lineage>
        <taxon>Eukaryota</taxon>
        <taxon>Metazoa</taxon>
        <taxon>Ecdysozoa</taxon>
        <taxon>Arthropoda</taxon>
        <taxon>Hexapoda</taxon>
        <taxon>Insecta</taxon>
        <taxon>Pterygota</taxon>
        <taxon>Neoptera</taxon>
        <taxon>Endopterygota</taxon>
        <taxon>Lepidoptera</taxon>
        <taxon>Glossata</taxon>
        <taxon>Ditrysia</taxon>
        <taxon>Noctuoidea</taxon>
        <taxon>Noctuidae</taxon>
        <taxon>Amphipyrinae</taxon>
        <taxon>Spodoptera</taxon>
    </lineage>
</organism>
<keyword evidence="7 11" id="KW-0472">Membrane</keyword>
<dbReference type="PROSITE" id="PS50261">
    <property type="entry name" value="G_PROTEIN_RECEP_F2_4"/>
    <property type="match status" value="1"/>
</dbReference>
<comment type="similarity">
    <text evidence="2">Belongs to the G-protein coupled receptor 2 family. Mth subfamily.</text>
</comment>
<sequence>MLLLKTLAFLALLSVSKCKNDLEKKCKDDYRDLNNNKIDVNKYCAEKWCIQKCCPPEHFINPRNKECIRILNPKLRSELKELLKLIDYENITFYSNTEPRQKIKGKFKYIQNYKNNNMSMCGEINFNNPYEYYFTEKATLKVFEADRSKKWYFLDNSEYCVDYTFVFRNGKITLLLIVKEYYVFKKDNELNNTLLLTGLLISSVFLLLVFIVHCMLKTLHSSFTGLLMMAYTITILLGFIVKVIMQANIRNMNNTSCKIITPVLYFLLMSSFFWLNSFSVCIWRGLRVMGVYKATRREKLMSFCRYSLYAWGVPLVITGIVTYLDNIDLSKIDYIVKPPFDDCFKNETGVKNYYFIPLGVIMSINIVLFVITIYHILTTRYSTKRNAEFKRSGRENSYKTYMKLSLTMGISWVLELIPNSDNTFLFILSNTYNSLIGVIIFFVYIFDKNVLNELCEKFNIQNEFVLKIARRKSLFRLARSMKVSREESSSMKTTATALSSEAEEKTSLNQVSLMPDPADPAVLLRTV</sequence>
<name>A0A9R0D4C8_SPOFR</name>
<feature type="region of interest" description="Disordered" evidence="10">
    <location>
        <begin position="488"/>
        <end position="508"/>
    </location>
</feature>
<keyword evidence="14" id="KW-1185">Reference proteome</keyword>
<dbReference type="InterPro" id="IPR051384">
    <property type="entry name" value="Mth_GPCR"/>
</dbReference>
<evidence type="ECO:0000256" key="7">
    <source>
        <dbReference type="ARBA" id="ARBA00023136"/>
    </source>
</evidence>
<evidence type="ECO:0000256" key="5">
    <source>
        <dbReference type="ARBA" id="ARBA00022989"/>
    </source>
</evidence>
<keyword evidence="5 11" id="KW-1133">Transmembrane helix</keyword>
<dbReference type="Gene3D" id="2.170.180.11">
    <property type="entry name" value="Methuselah ectodomain, domain 2"/>
    <property type="match status" value="1"/>
</dbReference>
<feature type="transmembrane region" description="Helical" evidence="11">
    <location>
        <begin position="423"/>
        <end position="446"/>
    </location>
</feature>